<proteinExistence type="predicted"/>
<dbReference type="InterPro" id="IPR006768">
    <property type="entry name" value="Cwf19-like_C_dom-1"/>
</dbReference>
<dbReference type="InterPro" id="IPR040194">
    <property type="entry name" value="Cwf19-like"/>
</dbReference>
<dbReference type="GO" id="GO:0000398">
    <property type="term" value="P:mRNA splicing, via spliceosome"/>
    <property type="evidence" value="ECO:0007669"/>
    <property type="project" value="TreeGrafter"/>
</dbReference>
<dbReference type="Pfam" id="PF04676">
    <property type="entry name" value="CwfJ_C_2"/>
    <property type="match status" value="1"/>
</dbReference>
<keyword evidence="4" id="KW-1185">Reference proteome</keyword>
<reference evidence="3" key="1">
    <citation type="submission" date="2022-10" db="EMBL/GenBank/DDBJ databases">
        <authorList>
            <person name="Byrne P K."/>
        </authorList>
    </citation>
    <scope>NUCLEOTIDE SEQUENCE</scope>
    <source>
        <strain evidence="3">IFO1815</strain>
    </source>
</reference>
<name>A0AA35IYX8_SACMI</name>
<evidence type="ECO:0000259" key="1">
    <source>
        <dbReference type="Pfam" id="PF04676"/>
    </source>
</evidence>
<dbReference type="PANTHER" id="PTHR12072">
    <property type="entry name" value="CWF19, CELL CYCLE CONTROL PROTEIN"/>
    <property type="match status" value="1"/>
</dbReference>
<evidence type="ECO:0008006" key="5">
    <source>
        <dbReference type="Google" id="ProtNLM"/>
    </source>
</evidence>
<dbReference type="RefSeq" id="XP_056081902.1">
    <property type="nucleotide sequence ID" value="XM_056222185.1"/>
</dbReference>
<dbReference type="Pfam" id="PF04677">
    <property type="entry name" value="CwfJ_C_1"/>
    <property type="match status" value="1"/>
</dbReference>
<gene>
    <name evidence="3" type="primary">SMKI06G1350</name>
    <name evidence="3" type="ORF">SMKI_06G1350</name>
</gene>
<organism evidence="3 4">
    <name type="scientific">Saccharomyces mikatae IFO 1815</name>
    <dbReference type="NCBI Taxonomy" id="226126"/>
    <lineage>
        <taxon>Eukaryota</taxon>
        <taxon>Fungi</taxon>
        <taxon>Dikarya</taxon>
        <taxon>Ascomycota</taxon>
        <taxon>Saccharomycotina</taxon>
        <taxon>Saccharomycetes</taxon>
        <taxon>Saccharomycetales</taxon>
        <taxon>Saccharomycetaceae</taxon>
        <taxon>Saccharomyces</taxon>
    </lineage>
</organism>
<evidence type="ECO:0000313" key="4">
    <source>
        <dbReference type="Proteomes" id="UP001161438"/>
    </source>
</evidence>
<evidence type="ECO:0000313" key="3">
    <source>
        <dbReference type="EMBL" id="CAI4038787.1"/>
    </source>
</evidence>
<dbReference type="GO" id="GO:0071014">
    <property type="term" value="C:post-mRNA release spliceosomal complex"/>
    <property type="evidence" value="ECO:0007669"/>
    <property type="project" value="TreeGrafter"/>
</dbReference>
<dbReference type="GO" id="GO:0061632">
    <property type="term" value="F:RNA lariat debranching enzyme activator activity"/>
    <property type="evidence" value="ECO:0007669"/>
    <property type="project" value="TreeGrafter"/>
</dbReference>
<feature type="domain" description="Cwf19-like protein C-terminal" evidence="1">
    <location>
        <begin position="413"/>
        <end position="500"/>
    </location>
</feature>
<dbReference type="SUPFAM" id="SSF54197">
    <property type="entry name" value="HIT-like"/>
    <property type="match status" value="1"/>
</dbReference>
<dbReference type="EMBL" id="OX365762">
    <property type="protein sequence ID" value="CAI4038787.1"/>
    <property type="molecule type" value="Genomic_DNA"/>
</dbReference>
<dbReference type="Proteomes" id="UP001161438">
    <property type="component" value="Chromosome 6"/>
</dbReference>
<dbReference type="GeneID" id="80917998"/>
<dbReference type="PANTHER" id="PTHR12072:SF4">
    <property type="entry name" value="CWF19-LIKE PROTEIN 1"/>
    <property type="match status" value="1"/>
</dbReference>
<evidence type="ECO:0000259" key="2">
    <source>
        <dbReference type="Pfam" id="PF04677"/>
    </source>
</evidence>
<dbReference type="InterPro" id="IPR036265">
    <property type="entry name" value="HIT-like_sf"/>
</dbReference>
<protein>
    <recommendedName>
        <fullName evidence="5">YGR093W-like protein</fullName>
    </recommendedName>
</protein>
<accession>A0AA35IYX8</accession>
<dbReference type="InterPro" id="IPR006767">
    <property type="entry name" value="Cwf19-like_C_dom-2"/>
</dbReference>
<feature type="domain" description="Cwf19-like C-terminal" evidence="2">
    <location>
        <begin position="256"/>
        <end position="378"/>
    </location>
</feature>
<dbReference type="AlphaFoldDB" id="A0AA35IYX8"/>
<sequence>MTNAKILVAHISENDIDEAIRKVKRVNEKSGPFDLIVVPIQSFDEMVNLNTDDLPQLLLISSDKNSGSKSKKISENVTLLYNFGTYKLTNGITLSYLTYPREILQEQRKIVLNEFSKIDSEVDVLITKEWGLPISEKCTRLSGSEIIDELAKKLQARYHFAFSDEMSFYELEPFKWESGRLSRFLNIPKYGSGKKWAYAFNMSIEDNGKDESEPPNLIANPYISVITDSNKRPLETGTDNLIDASLQLSINGEKNKNKKIRTILPSSCHFCFSNPNLEDHMIISIGKLVYLTTAKGPLSVPKGDMDISGHCLIIPIEHIPKLDPSKNAELAQSILAYESSLVKMNYVKFDMCTIVFEIQSERSIHFHKQVIPIPKYLILKFFSALDRQVHFNNEKFTRNAKLEFQTYDSHSSKEYVDLINKQSVNYLQFTVYETPESHPKIHLATFNADETIDLQFGRRVLAFLLNLPRRVKWNSTTCLQTKQQESTETEKFQKAYKDYDISITES</sequence>